<evidence type="ECO:0000256" key="1">
    <source>
        <dbReference type="ARBA" id="ARBA00023172"/>
    </source>
</evidence>
<dbReference type="InterPro" id="IPR011010">
    <property type="entry name" value="DNA_brk_join_enz"/>
</dbReference>
<name>A0ABT2LYZ5_9FIRM</name>
<dbReference type="InterPro" id="IPR013762">
    <property type="entry name" value="Integrase-like_cat_sf"/>
</dbReference>
<dbReference type="Pfam" id="PF00589">
    <property type="entry name" value="Phage_integrase"/>
    <property type="match status" value="1"/>
</dbReference>
<sequence>MILREIFDLASDEEFNIIDRNIKYRSVHKIRKTVCSTLIDSGININTVREIMVHSDEETTLRNYTFDTNEASDTDKAVIKALSI</sequence>
<dbReference type="Proteomes" id="UP001431199">
    <property type="component" value="Unassembled WGS sequence"/>
</dbReference>
<evidence type="ECO:0000313" key="4">
    <source>
        <dbReference type="Proteomes" id="UP001431199"/>
    </source>
</evidence>
<protein>
    <submittedName>
        <fullName evidence="3">Tyrosine-type recombinase/integrase</fullName>
    </submittedName>
</protein>
<dbReference type="Gene3D" id="1.10.443.10">
    <property type="entry name" value="Intergrase catalytic core"/>
    <property type="match status" value="1"/>
</dbReference>
<evidence type="ECO:0000313" key="3">
    <source>
        <dbReference type="EMBL" id="MCT7398514.1"/>
    </source>
</evidence>
<dbReference type="EMBL" id="JAODBU010000004">
    <property type="protein sequence ID" value="MCT7398514.1"/>
    <property type="molecule type" value="Genomic_DNA"/>
</dbReference>
<organism evidence="3 4">
    <name type="scientific">Eubacterium album</name>
    <dbReference type="NCBI Taxonomy" id="2978477"/>
    <lineage>
        <taxon>Bacteria</taxon>
        <taxon>Bacillati</taxon>
        <taxon>Bacillota</taxon>
        <taxon>Clostridia</taxon>
        <taxon>Eubacteriales</taxon>
        <taxon>Eubacteriaceae</taxon>
        <taxon>Eubacterium</taxon>
    </lineage>
</organism>
<dbReference type="RefSeq" id="WP_158574495.1">
    <property type="nucleotide sequence ID" value="NZ_JAODBU010000004.1"/>
</dbReference>
<feature type="domain" description="Tyr recombinase" evidence="2">
    <location>
        <begin position="24"/>
        <end position="67"/>
    </location>
</feature>
<evidence type="ECO:0000259" key="2">
    <source>
        <dbReference type="Pfam" id="PF00589"/>
    </source>
</evidence>
<proteinExistence type="predicted"/>
<comment type="caution">
    <text evidence="3">The sequence shown here is derived from an EMBL/GenBank/DDBJ whole genome shotgun (WGS) entry which is preliminary data.</text>
</comment>
<keyword evidence="1" id="KW-0233">DNA recombination</keyword>
<dbReference type="SUPFAM" id="SSF56349">
    <property type="entry name" value="DNA breaking-rejoining enzymes"/>
    <property type="match status" value="1"/>
</dbReference>
<accession>A0ABT2LYZ5</accession>
<dbReference type="InterPro" id="IPR002104">
    <property type="entry name" value="Integrase_catalytic"/>
</dbReference>
<gene>
    <name evidence="3" type="ORF">N5B56_05365</name>
</gene>
<reference evidence="3" key="1">
    <citation type="submission" date="2022-09" db="EMBL/GenBank/DDBJ databases">
        <title>Eubacterium sp. LFL-14 isolated from human feces.</title>
        <authorList>
            <person name="Liu F."/>
        </authorList>
    </citation>
    <scope>NUCLEOTIDE SEQUENCE</scope>
    <source>
        <strain evidence="3">LFL-14</strain>
    </source>
</reference>
<keyword evidence="4" id="KW-1185">Reference proteome</keyword>